<dbReference type="SUPFAM" id="SSF47413">
    <property type="entry name" value="lambda repressor-like DNA-binding domains"/>
    <property type="match status" value="1"/>
</dbReference>
<dbReference type="Pfam" id="PF01547">
    <property type="entry name" value="SBP_bac_1"/>
    <property type="match status" value="1"/>
</dbReference>
<dbReference type="PROSITE" id="PS50932">
    <property type="entry name" value="HTH_LACI_2"/>
    <property type="match status" value="1"/>
</dbReference>
<dbReference type="PANTHER" id="PTHR30146">
    <property type="entry name" value="LACI-RELATED TRANSCRIPTIONAL REPRESSOR"/>
    <property type="match status" value="1"/>
</dbReference>
<dbReference type="PATRIC" id="fig|86416.3.peg.3830"/>
<keyword evidence="6" id="KW-1185">Reference proteome</keyword>
<dbReference type="InterPro" id="IPR010982">
    <property type="entry name" value="Lambda_DNA-bd_dom_sf"/>
</dbReference>
<sequence length="725" mass="82982">MPNIKDIAKLAGVSHGTVSNVLNKKGNVSVEKIRLVENAAKALGYKINAQARELRQRYSKRISIIIPELNMKVYTDLVISIDNQLKEYGYEVNVFATNSISYSEQKILERVLSLNPDYVIVVSSFVKNNEIYNDNTKFIFVDRFVENMPENSTFVSFDFKKAGTDIAKRLIKDGHKNIALFSGESKFSNIKQFVKSLSETLEDNYCNLKIFSSDYSLRFITAFDVISSSNCFDAIVTTSIERASCLKDIQIYNPQKKLPSIYSISSTETMPSSDIIKYELNYRLLGKKIGQYILKLVKNENTNKNYLYTPNDGFRFCFSDISVRNQKRELNVLTLASPTTEALKKLLPSCKLETGIDVRITDLTYDELYKTATTINSCYDLIRLDMAWLSELGEKLYMPLDINSSQIQSLLKKFSDSISADYYKINDKLYSMPLDPSVQILYYRKDLFEDAKIQREFYERYRRHLRLPQSFKEYNEIARFFTRKYNPDSPIDYGTSLVFGSAAVAACDFLPRFKDFGGEIFDENGNVVINTEIAKKSLVSYIETYDYTDGATNIWWQKSLENFAEGNTAMIIVFSNHSSHMLHSKNSKVVGKIGFAKVPGGYPLLGGGIVGISKESKKYQESIDFLNWIYSDNISSTITYLGGFSPCKSIHNNEDVMTLYPWIKGMDKSFRHGYRRNKNSKHSQFDDRKFETILGMAIRSSVTGIVNIDTALSNAQHYFDKEFNR</sequence>
<keyword evidence="1" id="KW-0805">Transcription regulation</keyword>
<proteinExistence type="predicted"/>
<dbReference type="Gene3D" id="1.10.260.40">
    <property type="entry name" value="lambda repressor-like DNA-binding domains"/>
    <property type="match status" value="1"/>
</dbReference>
<accession>R4KA78</accession>
<evidence type="ECO:0000256" key="2">
    <source>
        <dbReference type="ARBA" id="ARBA00023125"/>
    </source>
</evidence>
<gene>
    <name evidence="5" type="ORF">Clopa_3836</name>
</gene>
<evidence type="ECO:0000313" key="5">
    <source>
        <dbReference type="EMBL" id="AGK98596.1"/>
    </source>
</evidence>
<dbReference type="InterPro" id="IPR006059">
    <property type="entry name" value="SBP"/>
</dbReference>
<dbReference type="PROSITE" id="PS00356">
    <property type="entry name" value="HTH_LACI_1"/>
    <property type="match status" value="1"/>
</dbReference>
<dbReference type="Gene3D" id="3.40.50.2300">
    <property type="match status" value="2"/>
</dbReference>
<dbReference type="SMART" id="SM00354">
    <property type="entry name" value="HTH_LACI"/>
    <property type="match status" value="1"/>
</dbReference>
<dbReference type="Pfam" id="PF00356">
    <property type="entry name" value="LacI"/>
    <property type="match status" value="1"/>
</dbReference>
<dbReference type="SUPFAM" id="SSF53850">
    <property type="entry name" value="Periplasmic binding protein-like II"/>
    <property type="match status" value="1"/>
</dbReference>
<dbReference type="OrthoDB" id="9770625at2"/>
<dbReference type="InterPro" id="IPR028082">
    <property type="entry name" value="Peripla_BP_I"/>
</dbReference>
<feature type="domain" description="HTH lacI-type" evidence="4">
    <location>
        <begin position="2"/>
        <end position="56"/>
    </location>
</feature>
<dbReference type="Gene3D" id="3.40.190.10">
    <property type="entry name" value="Periplasmic binding protein-like II"/>
    <property type="match status" value="2"/>
</dbReference>
<dbReference type="GO" id="GO:0000976">
    <property type="term" value="F:transcription cis-regulatory region binding"/>
    <property type="evidence" value="ECO:0007669"/>
    <property type="project" value="TreeGrafter"/>
</dbReference>
<evidence type="ECO:0000313" key="6">
    <source>
        <dbReference type="Proteomes" id="UP000013523"/>
    </source>
</evidence>
<dbReference type="EMBL" id="CP003261">
    <property type="protein sequence ID" value="AGK98596.1"/>
    <property type="molecule type" value="Genomic_DNA"/>
</dbReference>
<dbReference type="PANTHER" id="PTHR30146:SF154">
    <property type="entry name" value="TRANSCRIPTION REGULATOR, MEMBER OF GALR FAMILY"/>
    <property type="match status" value="1"/>
</dbReference>
<evidence type="ECO:0000256" key="1">
    <source>
        <dbReference type="ARBA" id="ARBA00023015"/>
    </source>
</evidence>
<dbReference type="SUPFAM" id="SSF53822">
    <property type="entry name" value="Periplasmic binding protein-like I"/>
    <property type="match status" value="1"/>
</dbReference>
<dbReference type="AlphaFoldDB" id="R4KA78"/>
<dbReference type="KEGG" id="cpas:Clopa_3836"/>
<dbReference type="HOGENOM" id="CLU_023027_0_0_9"/>
<evidence type="ECO:0000256" key="3">
    <source>
        <dbReference type="ARBA" id="ARBA00023163"/>
    </source>
</evidence>
<keyword evidence="2" id="KW-0238">DNA-binding</keyword>
<dbReference type="STRING" id="86416.Clopa_3836"/>
<evidence type="ECO:0000259" key="4">
    <source>
        <dbReference type="PROSITE" id="PS50932"/>
    </source>
</evidence>
<dbReference type="Proteomes" id="UP000013523">
    <property type="component" value="Chromosome"/>
</dbReference>
<reference evidence="5 6" key="1">
    <citation type="submission" date="2012-01" db="EMBL/GenBank/DDBJ databases">
        <title>Complete sequence of chromosome of Clostridium pasteurianum BC1.</title>
        <authorList>
            <consortium name="US DOE Joint Genome Institute"/>
            <person name="Lucas S."/>
            <person name="Han J."/>
            <person name="Lapidus A."/>
            <person name="Cheng J.-F."/>
            <person name="Goodwin L."/>
            <person name="Pitluck S."/>
            <person name="Peters L."/>
            <person name="Mikhailova N."/>
            <person name="Teshima H."/>
            <person name="Detter J.C."/>
            <person name="Han C."/>
            <person name="Tapia R."/>
            <person name="Land M."/>
            <person name="Hauser L."/>
            <person name="Kyrpides N."/>
            <person name="Ivanova N."/>
            <person name="Pagani I."/>
            <person name="Dunn J."/>
            <person name="Taghavi S."/>
            <person name="Francis A."/>
            <person name="van der Lelie D."/>
            <person name="Woyke T."/>
        </authorList>
    </citation>
    <scope>NUCLEOTIDE SEQUENCE [LARGE SCALE GENOMIC DNA]</scope>
    <source>
        <strain evidence="5 6">BC1</strain>
    </source>
</reference>
<dbReference type="RefSeq" id="WP_015616876.1">
    <property type="nucleotide sequence ID" value="NC_021182.1"/>
</dbReference>
<keyword evidence="3" id="KW-0804">Transcription</keyword>
<dbReference type="Pfam" id="PF13407">
    <property type="entry name" value="Peripla_BP_4"/>
    <property type="match status" value="1"/>
</dbReference>
<dbReference type="GO" id="GO:0003700">
    <property type="term" value="F:DNA-binding transcription factor activity"/>
    <property type="evidence" value="ECO:0007669"/>
    <property type="project" value="TreeGrafter"/>
</dbReference>
<dbReference type="InterPro" id="IPR000843">
    <property type="entry name" value="HTH_LacI"/>
</dbReference>
<organism evidence="5 6">
    <name type="scientific">Clostridium pasteurianum BC1</name>
    <dbReference type="NCBI Taxonomy" id="86416"/>
    <lineage>
        <taxon>Bacteria</taxon>
        <taxon>Bacillati</taxon>
        <taxon>Bacillota</taxon>
        <taxon>Clostridia</taxon>
        <taxon>Eubacteriales</taxon>
        <taxon>Clostridiaceae</taxon>
        <taxon>Clostridium</taxon>
    </lineage>
</organism>
<name>R4KA78_CLOPA</name>
<dbReference type="CDD" id="cd01392">
    <property type="entry name" value="HTH_LacI"/>
    <property type="match status" value="1"/>
</dbReference>
<dbReference type="InterPro" id="IPR025997">
    <property type="entry name" value="SBP_2_dom"/>
</dbReference>
<dbReference type="eggNOG" id="COG1609">
    <property type="taxonomic scope" value="Bacteria"/>
</dbReference>
<dbReference type="eggNOG" id="COG1653">
    <property type="taxonomic scope" value="Bacteria"/>
</dbReference>
<protein>
    <submittedName>
        <fullName evidence="5">Transcriptional regulator</fullName>
    </submittedName>
</protein>